<feature type="transmembrane region" description="Helical" evidence="1">
    <location>
        <begin position="106"/>
        <end position="123"/>
    </location>
</feature>
<dbReference type="OrthoDB" id="8396882at2"/>
<dbReference type="PATRIC" id="fig|1239307.3.peg.1752"/>
<dbReference type="Proteomes" id="UP000019028">
    <property type="component" value="Chromosome"/>
</dbReference>
<keyword evidence="1" id="KW-0812">Transmembrane</keyword>
<dbReference type="KEGG" id="sod:Sant_1611"/>
<accession>W0HWY8</accession>
<dbReference type="RefSeq" id="WP_025421803.1">
    <property type="nucleotide sequence ID" value="NZ_CP006569.1"/>
</dbReference>
<dbReference type="AlphaFoldDB" id="W0HWY8"/>
<sequence>MAIHSWRKHLTVVLGESAVASSAATFVMVLELPVWAMFVGWIAFFTRGLNVRSGLINLVCVLIGMALGMGAAYLIAALSPLLGAYALTPVVIIVTAIALSLAKVPLVNNLLGFFLGLMAYFASHLPPSLATFASLALATAIGSLAGALAHLWQRRVNYVHQA</sequence>
<evidence type="ECO:0000256" key="1">
    <source>
        <dbReference type="SAM" id="Phobius"/>
    </source>
</evidence>
<name>W0HWY8_9GAMM</name>
<keyword evidence="1" id="KW-0472">Membrane</keyword>
<evidence type="ECO:0000313" key="2">
    <source>
        <dbReference type="EMBL" id="AHF76668.1"/>
    </source>
</evidence>
<dbReference type="InterPro" id="IPR009476">
    <property type="entry name" value="DUF1097"/>
</dbReference>
<keyword evidence="1" id="KW-1133">Transmembrane helix</keyword>
<dbReference type="HOGENOM" id="CLU_1577079_0_0_6"/>
<organism evidence="2 3">
    <name type="scientific">Sodalis praecaptivus</name>
    <dbReference type="NCBI Taxonomy" id="1239307"/>
    <lineage>
        <taxon>Bacteria</taxon>
        <taxon>Pseudomonadati</taxon>
        <taxon>Pseudomonadota</taxon>
        <taxon>Gammaproteobacteria</taxon>
        <taxon>Enterobacterales</taxon>
        <taxon>Bruguierivoracaceae</taxon>
        <taxon>Sodalis</taxon>
    </lineage>
</organism>
<dbReference type="Pfam" id="PF06496">
    <property type="entry name" value="DUF1097"/>
    <property type="match status" value="1"/>
</dbReference>
<dbReference type="EMBL" id="CP006569">
    <property type="protein sequence ID" value="AHF76668.1"/>
    <property type="molecule type" value="Genomic_DNA"/>
</dbReference>
<feature type="transmembrane region" description="Helical" evidence="1">
    <location>
        <begin position="20"/>
        <end position="43"/>
    </location>
</feature>
<gene>
    <name evidence="2" type="ORF">Sant_1611</name>
</gene>
<keyword evidence="3" id="KW-1185">Reference proteome</keyword>
<feature type="transmembrane region" description="Helical" evidence="1">
    <location>
        <begin position="129"/>
        <end position="152"/>
    </location>
</feature>
<feature type="transmembrane region" description="Helical" evidence="1">
    <location>
        <begin position="55"/>
        <end position="76"/>
    </location>
</feature>
<reference evidence="2 3" key="1">
    <citation type="journal article" date="2014" name="Genome Biol. Evol.">
        <title>Genome degeneration and adaptation in a nascent stage of symbiosis.</title>
        <authorList>
            <person name="Oakeson K.F."/>
            <person name="Gil R."/>
            <person name="Clayton A.L."/>
            <person name="Dunn D.M."/>
            <person name="von Niederhausern A.C."/>
            <person name="Hamil C."/>
            <person name="Aoyagi A."/>
            <person name="Duval B."/>
            <person name="Baca A."/>
            <person name="Silva F.J."/>
            <person name="Vallier A."/>
            <person name="Jackson D.G."/>
            <person name="Latorre A."/>
            <person name="Weiss R.B."/>
            <person name="Heddi A."/>
            <person name="Moya A."/>
            <person name="Dale C."/>
        </authorList>
    </citation>
    <scope>NUCLEOTIDE SEQUENCE [LARGE SCALE GENOMIC DNA]</scope>
    <source>
        <strain evidence="2 3">HS1</strain>
    </source>
</reference>
<evidence type="ECO:0000313" key="3">
    <source>
        <dbReference type="Proteomes" id="UP000019028"/>
    </source>
</evidence>
<proteinExistence type="predicted"/>
<evidence type="ECO:0008006" key="4">
    <source>
        <dbReference type="Google" id="ProtNLM"/>
    </source>
</evidence>
<protein>
    <recommendedName>
        <fullName evidence="4">DUF1097 domain-containing protein</fullName>
    </recommendedName>
</protein>
<feature type="transmembrane region" description="Helical" evidence="1">
    <location>
        <begin position="82"/>
        <end position="99"/>
    </location>
</feature>